<organism evidence="7 8">
    <name type="scientific">Micromonospora yangpuensis</name>
    <dbReference type="NCBI Taxonomy" id="683228"/>
    <lineage>
        <taxon>Bacteria</taxon>
        <taxon>Bacillati</taxon>
        <taxon>Actinomycetota</taxon>
        <taxon>Actinomycetes</taxon>
        <taxon>Micromonosporales</taxon>
        <taxon>Micromonosporaceae</taxon>
        <taxon>Micromonospora</taxon>
    </lineage>
</organism>
<dbReference type="GO" id="GO:0042597">
    <property type="term" value="C:periplasmic space"/>
    <property type="evidence" value="ECO:0007669"/>
    <property type="project" value="InterPro"/>
</dbReference>
<evidence type="ECO:0000313" key="7">
    <source>
        <dbReference type="EMBL" id="SCL60366.1"/>
    </source>
</evidence>
<evidence type="ECO:0000256" key="1">
    <source>
        <dbReference type="ARBA" id="ARBA00004196"/>
    </source>
</evidence>
<evidence type="ECO:0000256" key="5">
    <source>
        <dbReference type="SAM" id="MobiDB-lite"/>
    </source>
</evidence>
<feature type="region of interest" description="Disordered" evidence="5">
    <location>
        <begin position="128"/>
        <end position="179"/>
    </location>
</feature>
<dbReference type="EMBL" id="FMIA01000002">
    <property type="protein sequence ID" value="SCL60366.1"/>
    <property type="molecule type" value="Genomic_DNA"/>
</dbReference>
<dbReference type="InterPro" id="IPR014755">
    <property type="entry name" value="Cu-Rt/internalin_Ig-like"/>
</dbReference>
<dbReference type="InterPro" id="IPR007348">
    <property type="entry name" value="CopC_dom"/>
</dbReference>
<feature type="compositionally biased region" description="Low complexity" evidence="5">
    <location>
        <begin position="140"/>
        <end position="174"/>
    </location>
</feature>
<name>A0A1C6V257_9ACTN</name>
<keyword evidence="2" id="KW-0479">Metal-binding</keyword>
<dbReference type="STRING" id="683228.GA0070617_4358"/>
<dbReference type="GO" id="GO:0005507">
    <property type="term" value="F:copper ion binding"/>
    <property type="evidence" value="ECO:0007669"/>
    <property type="project" value="InterPro"/>
</dbReference>
<reference evidence="8" key="1">
    <citation type="submission" date="2016-06" db="EMBL/GenBank/DDBJ databases">
        <authorList>
            <person name="Varghese N."/>
            <person name="Submissions Spin"/>
        </authorList>
    </citation>
    <scope>NUCLEOTIDE SEQUENCE [LARGE SCALE GENOMIC DNA]</scope>
    <source>
        <strain evidence="8">DSM 45577</strain>
    </source>
</reference>
<feature type="domain" description="CopC" evidence="6">
    <location>
        <begin position="34"/>
        <end position="126"/>
    </location>
</feature>
<dbReference type="Proteomes" id="UP000198937">
    <property type="component" value="Unassembled WGS sequence"/>
</dbReference>
<comment type="subcellular location">
    <subcellularLocation>
        <location evidence="1">Cell envelope</location>
    </subcellularLocation>
</comment>
<evidence type="ECO:0000313" key="8">
    <source>
        <dbReference type="Proteomes" id="UP000198937"/>
    </source>
</evidence>
<protein>
    <recommendedName>
        <fullName evidence="6">CopC domain-containing protein</fullName>
    </recommendedName>
</protein>
<dbReference type="PANTHER" id="PTHR34820:SF4">
    <property type="entry name" value="INNER MEMBRANE PROTEIN YEBZ"/>
    <property type="match status" value="1"/>
</dbReference>
<dbReference type="GO" id="GO:0005886">
    <property type="term" value="C:plasma membrane"/>
    <property type="evidence" value="ECO:0007669"/>
    <property type="project" value="TreeGrafter"/>
</dbReference>
<evidence type="ECO:0000256" key="4">
    <source>
        <dbReference type="ARBA" id="ARBA00023008"/>
    </source>
</evidence>
<dbReference type="Pfam" id="PF04234">
    <property type="entry name" value="CopC"/>
    <property type="match status" value="1"/>
</dbReference>
<evidence type="ECO:0000259" key="6">
    <source>
        <dbReference type="Pfam" id="PF04234"/>
    </source>
</evidence>
<dbReference type="InterPro" id="IPR032694">
    <property type="entry name" value="CopC/D"/>
</dbReference>
<sequence length="210" mass="21385">MGGRAARVVRTSVTLLGAVLGLSLLLPVSPAAAHNSFTGSDPRDGARLAEAPERVELRFLAKLPADKTKITITGPDDASAVAGEPTFSGSRVRVPFKPGPAGRYVVAYELPSADGHPIKGEVEFTLTTGAPAEPSPSPATPTGSPSATEPAAAPSPTASAVESEPAPAEPVPAADNQSDAGSPWLWVIGGLVLLAALGTGLLFRRRATRR</sequence>
<dbReference type="Gene3D" id="2.60.40.1220">
    <property type="match status" value="1"/>
</dbReference>
<dbReference type="AlphaFoldDB" id="A0A1C6V257"/>
<accession>A0A1C6V257</accession>
<dbReference type="InterPro" id="IPR014756">
    <property type="entry name" value="Ig_E-set"/>
</dbReference>
<gene>
    <name evidence="7" type="ORF">GA0070617_4358</name>
</gene>
<keyword evidence="3" id="KW-0732">Signal</keyword>
<dbReference type="GO" id="GO:0006825">
    <property type="term" value="P:copper ion transport"/>
    <property type="evidence" value="ECO:0007669"/>
    <property type="project" value="InterPro"/>
</dbReference>
<proteinExistence type="predicted"/>
<dbReference type="GO" id="GO:0046688">
    <property type="term" value="P:response to copper ion"/>
    <property type="evidence" value="ECO:0007669"/>
    <property type="project" value="InterPro"/>
</dbReference>
<keyword evidence="8" id="KW-1185">Reference proteome</keyword>
<evidence type="ECO:0000256" key="2">
    <source>
        <dbReference type="ARBA" id="ARBA00022723"/>
    </source>
</evidence>
<keyword evidence="4" id="KW-0186">Copper</keyword>
<dbReference type="PANTHER" id="PTHR34820">
    <property type="entry name" value="INNER MEMBRANE PROTEIN YEBZ"/>
    <property type="match status" value="1"/>
</dbReference>
<dbReference type="GO" id="GO:0030313">
    <property type="term" value="C:cell envelope"/>
    <property type="evidence" value="ECO:0007669"/>
    <property type="project" value="UniProtKB-SubCell"/>
</dbReference>
<dbReference type="OrthoDB" id="5242236at2"/>
<dbReference type="SUPFAM" id="SSF81296">
    <property type="entry name" value="E set domains"/>
    <property type="match status" value="1"/>
</dbReference>
<evidence type="ECO:0000256" key="3">
    <source>
        <dbReference type="ARBA" id="ARBA00022729"/>
    </source>
</evidence>